<dbReference type="AlphaFoldDB" id="A0A2J6TDG1"/>
<dbReference type="Proteomes" id="UP000235371">
    <property type="component" value="Unassembled WGS sequence"/>
</dbReference>
<evidence type="ECO:0000313" key="2">
    <source>
        <dbReference type="Proteomes" id="UP000235371"/>
    </source>
</evidence>
<name>A0A2J6TDG1_9HELO</name>
<reference evidence="1 2" key="1">
    <citation type="submission" date="2016-04" db="EMBL/GenBank/DDBJ databases">
        <title>A degradative enzymes factory behind the ericoid mycorrhizal symbiosis.</title>
        <authorList>
            <consortium name="DOE Joint Genome Institute"/>
            <person name="Martino E."/>
            <person name="Morin E."/>
            <person name="Grelet G."/>
            <person name="Kuo A."/>
            <person name="Kohler A."/>
            <person name="Daghino S."/>
            <person name="Barry K."/>
            <person name="Choi C."/>
            <person name="Cichocki N."/>
            <person name="Clum A."/>
            <person name="Copeland A."/>
            <person name="Hainaut M."/>
            <person name="Haridas S."/>
            <person name="Labutti K."/>
            <person name="Lindquist E."/>
            <person name="Lipzen A."/>
            <person name="Khouja H.-R."/>
            <person name="Murat C."/>
            <person name="Ohm R."/>
            <person name="Olson A."/>
            <person name="Spatafora J."/>
            <person name="Veneault-Fourrey C."/>
            <person name="Henrissat B."/>
            <person name="Grigoriev I."/>
            <person name="Martin F."/>
            <person name="Perotto S."/>
        </authorList>
    </citation>
    <scope>NUCLEOTIDE SEQUENCE [LARGE SCALE GENOMIC DNA]</scope>
    <source>
        <strain evidence="1 2">E</strain>
    </source>
</reference>
<dbReference type="EMBL" id="KZ613787">
    <property type="protein sequence ID" value="PMD61061.1"/>
    <property type="molecule type" value="Genomic_DNA"/>
</dbReference>
<dbReference type="RefSeq" id="XP_024737965.1">
    <property type="nucleotide sequence ID" value="XM_024872387.1"/>
</dbReference>
<keyword evidence="2" id="KW-1185">Reference proteome</keyword>
<protein>
    <submittedName>
        <fullName evidence="1">Uncharacterized protein</fullName>
    </submittedName>
</protein>
<dbReference type="InParanoid" id="A0A2J6TDG1"/>
<accession>A0A2J6TDG1</accession>
<organism evidence="1 2">
    <name type="scientific">Hyaloscypha bicolor E</name>
    <dbReference type="NCBI Taxonomy" id="1095630"/>
    <lineage>
        <taxon>Eukaryota</taxon>
        <taxon>Fungi</taxon>
        <taxon>Dikarya</taxon>
        <taxon>Ascomycota</taxon>
        <taxon>Pezizomycotina</taxon>
        <taxon>Leotiomycetes</taxon>
        <taxon>Helotiales</taxon>
        <taxon>Hyaloscyphaceae</taxon>
        <taxon>Hyaloscypha</taxon>
        <taxon>Hyaloscypha bicolor</taxon>
    </lineage>
</organism>
<proteinExistence type="predicted"/>
<gene>
    <name evidence="1" type="ORF">K444DRAFT_385938</name>
</gene>
<evidence type="ECO:0000313" key="1">
    <source>
        <dbReference type="EMBL" id="PMD61061.1"/>
    </source>
</evidence>
<dbReference type="GeneID" id="36580468"/>
<sequence>MDSLIRLAPSSSGVPHPLRSDMHPLRSVMAFYRDLLHCGGDFYILDWGWPKGQWRPSSGLVYRVGMLSQRAEVVWNREQLTYRPRKYKDTINGHGKPWPRLILCQGIYRLLSKENTFQPRSPSLDGEASILEEFPLLMSHDNGTILKHLALHTHCLSQTSHMVSTNPCGISYGRGILNEGFHIVYFEILSSYSQAIGSWDIESFYNPDLPKFQKSAFTLLSVPGETTKLDTDYWTFLCFTAEGFAFQDEKL</sequence>